<feature type="signal peptide" evidence="8">
    <location>
        <begin position="1"/>
        <end position="18"/>
    </location>
</feature>
<dbReference type="PROSITE" id="PS51352">
    <property type="entry name" value="THIOREDOXIN_2"/>
    <property type="match status" value="1"/>
</dbReference>
<dbReference type="InterPro" id="IPR028250">
    <property type="entry name" value="DsbDN"/>
</dbReference>
<feature type="transmembrane region" description="Helical" evidence="7">
    <location>
        <begin position="262"/>
        <end position="281"/>
    </location>
</feature>
<feature type="transmembrane region" description="Helical" evidence="7">
    <location>
        <begin position="426"/>
        <end position="443"/>
    </location>
</feature>
<feature type="chain" id="PRO_5017568201" evidence="8">
    <location>
        <begin position="19"/>
        <end position="567"/>
    </location>
</feature>
<comment type="caution">
    <text evidence="10">The sequence shown here is derived from an EMBL/GenBank/DDBJ whole genome shotgun (WGS) entry which is preliminary data.</text>
</comment>
<dbReference type="Pfam" id="PF02683">
    <property type="entry name" value="DsbD_TM"/>
    <property type="match status" value="1"/>
</dbReference>
<evidence type="ECO:0000313" key="10">
    <source>
        <dbReference type="EMBL" id="HAN27389.1"/>
    </source>
</evidence>
<dbReference type="Gene3D" id="3.40.30.10">
    <property type="entry name" value="Glutaredoxin"/>
    <property type="match status" value="1"/>
</dbReference>
<dbReference type="GO" id="GO:0045454">
    <property type="term" value="P:cell redox homeostasis"/>
    <property type="evidence" value="ECO:0007669"/>
    <property type="project" value="TreeGrafter"/>
</dbReference>
<keyword evidence="2" id="KW-1003">Cell membrane</keyword>
<dbReference type="InterPro" id="IPR036929">
    <property type="entry name" value="DsbDN_sf"/>
</dbReference>
<evidence type="ECO:0000256" key="8">
    <source>
        <dbReference type="SAM" id="SignalP"/>
    </source>
</evidence>
<evidence type="ECO:0000256" key="4">
    <source>
        <dbReference type="ARBA" id="ARBA00022748"/>
    </source>
</evidence>
<dbReference type="Pfam" id="PF11412">
    <property type="entry name" value="DsbD_N"/>
    <property type="match status" value="1"/>
</dbReference>
<proteinExistence type="predicted"/>
<keyword evidence="6 7" id="KW-0472">Membrane</keyword>
<evidence type="ECO:0000256" key="3">
    <source>
        <dbReference type="ARBA" id="ARBA00022692"/>
    </source>
</evidence>
<sequence>MRFLLASLLWLSSGLALAQLPTGAPAANPFAQPDFLPVEEAYQLSVEALPEGHVRLHWRIVEGYYLYRHAFEFRLEHAGKPVATQADVPPGLARSDEFFGDVEVYYNDVDVRLETQAPVTFARLSVQSQGCADAGLCYPPRTEVFDIDFASGQVSPVAQAPALPASNNATAASTLSKLPYMLLLAFLGGAILNLMPCVFPVLSLKVLGFANSSRHERLQHGWLYTLGVVASFLAVAAVLIALQTAGQAVGWGFQLQSPGFVIALAYLFLAMGLALSGMVQLGNSVMNLGGSLAGRQGSVGSFFTGVLAVVVASPCTAPFMGTALGFALTQPALVSLSIFFALGAGMAAPLLLLSYSGRARDWLPRPGAWMETLKQLLAFPLYATAIWLLWVAGRQTSVDTMAAALSGGLLLALGLWLWQGGAVRKLLALACLLGAVALGLWRIPAPEATVTADDTVLVWSEQEVERQRRNGRPVFVDVTADWCITCIANEQGVLYTDAVQAAFSEHNVAFLVADWTNYDADIASYLRSHGRSGIPLYVLYPADPAAAAVLLPQVLTRGTVISALERL</sequence>
<feature type="transmembrane region" description="Helical" evidence="7">
    <location>
        <begin position="332"/>
        <end position="355"/>
    </location>
</feature>
<feature type="transmembrane region" description="Helical" evidence="7">
    <location>
        <begin position="222"/>
        <end position="242"/>
    </location>
</feature>
<dbReference type="GO" id="GO:0015035">
    <property type="term" value="F:protein-disulfide reductase activity"/>
    <property type="evidence" value="ECO:0007669"/>
    <property type="project" value="TreeGrafter"/>
</dbReference>
<dbReference type="InterPro" id="IPR013766">
    <property type="entry name" value="Thioredoxin_domain"/>
</dbReference>
<evidence type="ECO:0000259" key="9">
    <source>
        <dbReference type="PROSITE" id="PS51352"/>
    </source>
</evidence>
<name>A0A3C1KKY3_9GAMM</name>
<dbReference type="PANTHER" id="PTHR32234">
    <property type="entry name" value="THIOL:DISULFIDE INTERCHANGE PROTEIN DSBD"/>
    <property type="match status" value="1"/>
</dbReference>
<accession>A0A3C1KKY3</accession>
<protein>
    <submittedName>
        <fullName evidence="10">Disulfide bond formation protein DsbD</fullName>
    </submittedName>
</protein>
<dbReference type="Proteomes" id="UP000259273">
    <property type="component" value="Unassembled WGS sequence"/>
</dbReference>
<dbReference type="AlphaFoldDB" id="A0A3C1KKY3"/>
<dbReference type="EMBL" id="DMND01000094">
    <property type="protein sequence ID" value="HAN27389.1"/>
    <property type="molecule type" value="Genomic_DNA"/>
</dbReference>
<keyword evidence="5 7" id="KW-1133">Transmembrane helix</keyword>
<evidence type="ECO:0000256" key="6">
    <source>
        <dbReference type="ARBA" id="ARBA00023136"/>
    </source>
</evidence>
<dbReference type="GO" id="GO:0005886">
    <property type="term" value="C:plasma membrane"/>
    <property type="evidence" value="ECO:0007669"/>
    <property type="project" value="UniProtKB-SubCell"/>
</dbReference>
<feature type="transmembrane region" description="Helical" evidence="7">
    <location>
        <begin position="302"/>
        <end position="326"/>
    </location>
</feature>
<keyword evidence="3 7" id="KW-0812">Transmembrane</keyword>
<keyword evidence="8" id="KW-0732">Signal</keyword>
<dbReference type="STRING" id="1121937.GCA_000423125_02712"/>
<keyword evidence="4" id="KW-0201">Cytochrome c-type biogenesis</keyword>
<feature type="domain" description="Thioredoxin" evidence="9">
    <location>
        <begin position="439"/>
        <end position="567"/>
    </location>
</feature>
<dbReference type="CDD" id="cd02953">
    <property type="entry name" value="DsbDgamma"/>
    <property type="match status" value="1"/>
</dbReference>
<dbReference type="SUPFAM" id="SSF74863">
    <property type="entry name" value="Thiol:disulfide interchange protein DsbD, N-terminal domain (DsbD-alpha)"/>
    <property type="match status" value="1"/>
</dbReference>
<organism evidence="10 11">
    <name type="scientific">Haliea salexigens</name>
    <dbReference type="NCBI Taxonomy" id="287487"/>
    <lineage>
        <taxon>Bacteria</taxon>
        <taxon>Pseudomonadati</taxon>
        <taxon>Pseudomonadota</taxon>
        <taxon>Gammaproteobacteria</taxon>
        <taxon>Cellvibrionales</taxon>
        <taxon>Halieaceae</taxon>
        <taxon>Haliea</taxon>
    </lineage>
</organism>
<dbReference type="InterPro" id="IPR036249">
    <property type="entry name" value="Thioredoxin-like_sf"/>
</dbReference>
<comment type="subcellular location">
    <subcellularLocation>
        <location evidence="1">Cell membrane</location>
        <topology evidence="1">Multi-pass membrane protein</topology>
    </subcellularLocation>
</comment>
<evidence type="ECO:0000256" key="1">
    <source>
        <dbReference type="ARBA" id="ARBA00004651"/>
    </source>
</evidence>
<gene>
    <name evidence="10" type="ORF">DCP75_06665</name>
</gene>
<dbReference type="PANTHER" id="PTHR32234:SF3">
    <property type="entry name" value="SUPPRESSION OF COPPER SENSITIVITY PROTEIN"/>
    <property type="match status" value="1"/>
</dbReference>
<dbReference type="Gene3D" id="2.60.40.1250">
    <property type="entry name" value="Thiol:disulfide interchange protein DsbD, N-terminal domain"/>
    <property type="match status" value="1"/>
</dbReference>
<dbReference type="InterPro" id="IPR035671">
    <property type="entry name" value="DsbD_gamma"/>
</dbReference>
<evidence type="ECO:0000256" key="2">
    <source>
        <dbReference type="ARBA" id="ARBA00022475"/>
    </source>
</evidence>
<feature type="transmembrane region" description="Helical" evidence="7">
    <location>
        <begin position="400"/>
        <end position="419"/>
    </location>
</feature>
<evidence type="ECO:0000256" key="5">
    <source>
        <dbReference type="ARBA" id="ARBA00022989"/>
    </source>
</evidence>
<dbReference type="GO" id="GO:0017004">
    <property type="term" value="P:cytochrome complex assembly"/>
    <property type="evidence" value="ECO:0007669"/>
    <property type="project" value="UniProtKB-KW"/>
</dbReference>
<dbReference type="SUPFAM" id="SSF52833">
    <property type="entry name" value="Thioredoxin-like"/>
    <property type="match status" value="1"/>
</dbReference>
<reference evidence="10 11" key="1">
    <citation type="journal article" date="2018" name="Nat. Biotechnol.">
        <title>A standardized bacterial taxonomy based on genome phylogeny substantially revises the tree of life.</title>
        <authorList>
            <person name="Parks D.H."/>
            <person name="Chuvochina M."/>
            <person name="Waite D.W."/>
            <person name="Rinke C."/>
            <person name="Skarshewski A."/>
            <person name="Chaumeil P.A."/>
            <person name="Hugenholtz P."/>
        </authorList>
    </citation>
    <scope>NUCLEOTIDE SEQUENCE [LARGE SCALE GENOMIC DNA]</scope>
    <source>
        <strain evidence="10">UBA9158</strain>
    </source>
</reference>
<evidence type="ECO:0000256" key="7">
    <source>
        <dbReference type="SAM" id="Phobius"/>
    </source>
</evidence>
<feature type="transmembrane region" description="Helical" evidence="7">
    <location>
        <begin position="376"/>
        <end position="394"/>
    </location>
</feature>
<evidence type="ECO:0000313" key="11">
    <source>
        <dbReference type="Proteomes" id="UP000259273"/>
    </source>
</evidence>
<dbReference type="Pfam" id="PF13899">
    <property type="entry name" value="Thioredoxin_7"/>
    <property type="match status" value="1"/>
</dbReference>
<feature type="transmembrane region" description="Helical" evidence="7">
    <location>
        <begin position="180"/>
        <end position="202"/>
    </location>
</feature>
<dbReference type="InterPro" id="IPR003834">
    <property type="entry name" value="Cyt_c_assmbl_TM_dom"/>
</dbReference>